<evidence type="ECO:0000313" key="3">
    <source>
        <dbReference type="Proteomes" id="UP000501690"/>
    </source>
</evidence>
<feature type="region of interest" description="Disordered" evidence="1">
    <location>
        <begin position="1"/>
        <end position="62"/>
    </location>
</feature>
<feature type="region of interest" description="Disordered" evidence="1">
    <location>
        <begin position="76"/>
        <end position="158"/>
    </location>
</feature>
<dbReference type="AlphaFoldDB" id="A0A4D6MY42"/>
<name>A0A4D6MY42_VIGUN</name>
<feature type="region of interest" description="Disordered" evidence="1">
    <location>
        <begin position="190"/>
        <end position="223"/>
    </location>
</feature>
<evidence type="ECO:0000256" key="1">
    <source>
        <dbReference type="SAM" id="MobiDB-lite"/>
    </source>
</evidence>
<gene>
    <name evidence="2" type="ORF">DEO72_LG8g2836</name>
</gene>
<proteinExistence type="predicted"/>
<protein>
    <submittedName>
        <fullName evidence="2">Uncharacterized protein</fullName>
    </submittedName>
</protein>
<keyword evidence="3" id="KW-1185">Reference proteome</keyword>
<sequence>MYLQRSLNTSNATVRGSPNNPIEGGDNRRDEGTSDDSSGKRWQQQEAVAAATAAVNGNHQRRRTLDDAAVQWKEGSGFGRPLWADGARKRRPNSSVAVRTERRAAPSMVPRHLQRERGFLNGERLCGVRGSPNNPIEGGDNRRDEGTSDDSSGKRWQQQEAVAAATAAVNGNHQRRRTLDDAAVQWKEGSGFGRPLWADGARKRRPNSSVAVRTERRAAPSMVPRHLQRERGFLNGERLCGGAAGGGVAA</sequence>
<reference evidence="2 3" key="1">
    <citation type="submission" date="2019-04" db="EMBL/GenBank/DDBJ databases">
        <title>An improved genome assembly and genetic linkage map for asparagus bean, Vigna unguiculata ssp. sesquipedialis.</title>
        <authorList>
            <person name="Xia Q."/>
            <person name="Zhang R."/>
            <person name="Dong Y."/>
        </authorList>
    </citation>
    <scope>NUCLEOTIDE SEQUENCE [LARGE SCALE GENOMIC DNA]</scope>
    <source>
        <tissue evidence="2">Leaf</tissue>
    </source>
</reference>
<feature type="compositionally biased region" description="Polar residues" evidence="1">
    <location>
        <begin position="1"/>
        <end position="20"/>
    </location>
</feature>
<accession>A0A4D6MY42</accession>
<dbReference type="EMBL" id="CP039352">
    <property type="protein sequence ID" value="QCE04795.1"/>
    <property type="molecule type" value="Genomic_DNA"/>
</dbReference>
<organism evidence="2 3">
    <name type="scientific">Vigna unguiculata</name>
    <name type="common">Cowpea</name>
    <dbReference type="NCBI Taxonomy" id="3917"/>
    <lineage>
        <taxon>Eukaryota</taxon>
        <taxon>Viridiplantae</taxon>
        <taxon>Streptophyta</taxon>
        <taxon>Embryophyta</taxon>
        <taxon>Tracheophyta</taxon>
        <taxon>Spermatophyta</taxon>
        <taxon>Magnoliopsida</taxon>
        <taxon>eudicotyledons</taxon>
        <taxon>Gunneridae</taxon>
        <taxon>Pentapetalae</taxon>
        <taxon>rosids</taxon>
        <taxon>fabids</taxon>
        <taxon>Fabales</taxon>
        <taxon>Fabaceae</taxon>
        <taxon>Papilionoideae</taxon>
        <taxon>50 kb inversion clade</taxon>
        <taxon>NPAAA clade</taxon>
        <taxon>indigoferoid/millettioid clade</taxon>
        <taxon>Phaseoleae</taxon>
        <taxon>Vigna</taxon>
    </lineage>
</organism>
<dbReference type="Proteomes" id="UP000501690">
    <property type="component" value="Linkage Group LG8"/>
</dbReference>
<evidence type="ECO:0000313" key="2">
    <source>
        <dbReference type="EMBL" id="QCE04795.1"/>
    </source>
</evidence>